<protein>
    <submittedName>
        <fullName evidence="1">Uncharacterized protein</fullName>
    </submittedName>
</protein>
<evidence type="ECO:0000313" key="1">
    <source>
        <dbReference type="EMBL" id="PTM57279.1"/>
    </source>
</evidence>
<evidence type="ECO:0000313" key="2">
    <source>
        <dbReference type="Proteomes" id="UP000241808"/>
    </source>
</evidence>
<dbReference type="EMBL" id="PZZL01000004">
    <property type="protein sequence ID" value="PTM57279.1"/>
    <property type="molecule type" value="Genomic_DNA"/>
</dbReference>
<sequence length="51" mass="5807">MLPNAVDFALDLDPTPPHRFIREPAQFMLHVWRKAEGVTSHTAFIDDHPAP</sequence>
<comment type="caution">
    <text evidence="1">The sequence shown here is derived from an EMBL/GenBank/DDBJ whole genome shotgun (WGS) entry which is preliminary data.</text>
</comment>
<dbReference type="Proteomes" id="UP000241808">
    <property type="component" value="Unassembled WGS sequence"/>
</dbReference>
<organism evidence="1 2">
    <name type="scientific">Phreatobacter oligotrophus</name>
    <dbReference type="NCBI Taxonomy" id="1122261"/>
    <lineage>
        <taxon>Bacteria</taxon>
        <taxon>Pseudomonadati</taxon>
        <taxon>Pseudomonadota</taxon>
        <taxon>Alphaproteobacteria</taxon>
        <taxon>Hyphomicrobiales</taxon>
        <taxon>Phreatobacteraceae</taxon>
        <taxon>Phreatobacter</taxon>
    </lineage>
</organism>
<accession>A0A2T4Z5W4</accession>
<gene>
    <name evidence="1" type="ORF">C8P69_104329</name>
</gene>
<keyword evidence="2" id="KW-1185">Reference proteome</keyword>
<proteinExistence type="predicted"/>
<dbReference type="AlphaFoldDB" id="A0A2T4Z5W4"/>
<dbReference type="RefSeq" id="WP_170118216.1">
    <property type="nucleotide sequence ID" value="NZ_PZZL01000004.1"/>
</dbReference>
<name>A0A2T4Z5W4_9HYPH</name>
<reference evidence="1 2" key="1">
    <citation type="submission" date="2018-04" db="EMBL/GenBank/DDBJ databases">
        <title>Genomic Encyclopedia of Archaeal and Bacterial Type Strains, Phase II (KMG-II): from individual species to whole genera.</title>
        <authorList>
            <person name="Goeker M."/>
        </authorList>
    </citation>
    <scope>NUCLEOTIDE SEQUENCE [LARGE SCALE GENOMIC DNA]</scope>
    <source>
        <strain evidence="1 2">DSM 25521</strain>
    </source>
</reference>